<evidence type="ECO:0000256" key="1">
    <source>
        <dbReference type="SAM" id="SignalP"/>
    </source>
</evidence>
<organism evidence="2 3">
    <name type="scientific">Neisseria shayeganii</name>
    <dbReference type="NCBI Taxonomy" id="607712"/>
    <lineage>
        <taxon>Bacteria</taxon>
        <taxon>Pseudomonadati</taxon>
        <taxon>Pseudomonadota</taxon>
        <taxon>Betaproteobacteria</taxon>
        <taxon>Neisseriales</taxon>
        <taxon>Neisseriaceae</taxon>
        <taxon>Neisseria</taxon>
    </lineage>
</organism>
<dbReference type="AlphaFoldDB" id="A0A7D7SNJ2"/>
<evidence type="ECO:0000313" key="2">
    <source>
        <dbReference type="EMBL" id="QMT39470.1"/>
    </source>
</evidence>
<dbReference type="KEGG" id="nsg:H3L94_06175"/>
<proteinExistence type="predicted"/>
<name>A0A7D7SNJ2_9NEIS</name>
<feature type="signal peptide" evidence="1">
    <location>
        <begin position="1"/>
        <end position="22"/>
    </location>
</feature>
<evidence type="ECO:0000313" key="3">
    <source>
        <dbReference type="Proteomes" id="UP000514752"/>
    </source>
</evidence>
<reference evidence="2 3" key="1">
    <citation type="submission" date="2020-07" db="EMBL/GenBank/DDBJ databases">
        <title>Genomic diversity of species in the Neisseriaceae family.</title>
        <authorList>
            <person name="Vincent A.T."/>
            <person name="Bernet E."/>
            <person name="Veyrier F.J."/>
        </authorList>
    </citation>
    <scope>NUCLEOTIDE SEQUENCE [LARGE SCALE GENOMIC DNA]</scope>
    <source>
        <strain evidence="2 3">DSM 22244</strain>
    </source>
</reference>
<dbReference type="Pfam" id="PF20341">
    <property type="entry name" value="DUF6636"/>
    <property type="match status" value="1"/>
</dbReference>
<dbReference type="Proteomes" id="UP000514752">
    <property type="component" value="Chromosome"/>
</dbReference>
<evidence type="ECO:0008006" key="4">
    <source>
        <dbReference type="Google" id="ProtNLM"/>
    </source>
</evidence>
<accession>A0A7D7SNJ2</accession>
<dbReference type="EMBL" id="CP059567">
    <property type="protein sequence ID" value="QMT39470.1"/>
    <property type="molecule type" value="Genomic_DNA"/>
</dbReference>
<gene>
    <name evidence="2" type="ORF">H3L94_06175</name>
</gene>
<dbReference type="InterPro" id="IPR046576">
    <property type="entry name" value="DUF6636"/>
</dbReference>
<protein>
    <recommendedName>
        <fullName evidence="4">DUF1496 domain-containing protein</fullName>
    </recommendedName>
</protein>
<sequence length="144" mass="15459">MLKQYLPGLALSLLALSGPLHADSGASGREIEFLSPSRNIYCTSWQNRAAVSCLAVQHSQAASGRPASCDLDWTPTVELGSRGAAKRSGLCHGDLPYNPDAGVLAYGQTVQGRDWRCLVAENGVRCENASGRGFHLNRTSRQLF</sequence>
<dbReference type="RefSeq" id="WP_182121303.1">
    <property type="nucleotide sequence ID" value="NZ_CP059567.1"/>
</dbReference>
<keyword evidence="1" id="KW-0732">Signal</keyword>
<feature type="chain" id="PRO_5028188996" description="DUF1496 domain-containing protein" evidence="1">
    <location>
        <begin position="23"/>
        <end position="144"/>
    </location>
</feature>